<dbReference type="AlphaFoldDB" id="A0A3B5AU04"/>
<evidence type="ECO:0000259" key="4">
    <source>
        <dbReference type="PROSITE" id="PS50871"/>
    </source>
</evidence>
<name>A0A3B5AU04_9TELE</name>
<dbReference type="SMART" id="SM00110">
    <property type="entry name" value="C1Q"/>
    <property type="match status" value="1"/>
</dbReference>
<protein>
    <recommendedName>
        <fullName evidence="4">C1q domain-containing protein</fullName>
    </recommendedName>
</protein>
<accession>A0A3B5AU04</accession>
<dbReference type="PROSITE" id="PS50871">
    <property type="entry name" value="C1Q"/>
    <property type="match status" value="1"/>
</dbReference>
<dbReference type="Gene3D" id="2.60.120.40">
    <property type="match status" value="1"/>
</dbReference>
<dbReference type="GO" id="GO:0005576">
    <property type="term" value="C:extracellular region"/>
    <property type="evidence" value="ECO:0007669"/>
    <property type="project" value="UniProtKB-SubCell"/>
</dbReference>
<dbReference type="PRINTS" id="PR00007">
    <property type="entry name" value="COMPLEMNTC1Q"/>
</dbReference>
<dbReference type="InterPro" id="IPR050822">
    <property type="entry name" value="Cerebellin_Synaptic_Org"/>
</dbReference>
<feature type="domain" description="C1q" evidence="4">
    <location>
        <begin position="34"/>
        <end position="174"/>
    </location>
</feature>
<evidence type="ECO:0000256" key="1">
    <source>
        <dbReference type="ARBA" id="ARBA00004613"/>
    </source>
</evidence>
<dbReference type="Pfam" id="PF00386">
    <property type="entry name" value="C1q"/>
    <property type="match status" value="1"/>
</dbReference>
<keyword evidence="2" id="KW-0964">Secreted</keyword>
<dbReference type="GeneTree" id="ENSGT00940000163520"/>
<evidence type="ECO:0000256" key="2">
    <source>
        <dbReference type="ARBA" id="ARBA00022525"/>
    </source>
</evidence>
<dbReference type="Ensembl" id="ENSSPAT00000017282.1">
    <property type="protein sequence ID" value="ENSSPAP00000017017.1"/>
    <property type="gene ID" value="ENSSPAG00000012818.1"/>
</dbReference>
<dbReference type="PANTHER" id="PTHR22923">
    <property type="entry name" value="CEREBELLIN-RELATED"/>
    <property type="match status" value="1"/>
</dbReference>
<proteinExistence type="predicted"/>
<reference evidence="5" key="1">
    <citation type="submission" date="2023-09" db="UniProtKB">
        <authorList>
            <consortium name="Ensembl"/>
        </authorList>
    </citation>
    <scope>IDENTIFICATION</scope>
</reference>
<keyword evidence="3" id="KW-0732">Signal</keyword>
<comment type="subcellular location">
    <subcellularLocation>
        <location evidence="1">Secreted</location>
    </subcellularLocation>
</comment>
<dbReference type="InterPro" id="IPR008983">
    <property type="entry name" value="Tumour_necrosis_fac-like_dom"/>
</dbReference>
<dbReference type="SUPFAM" id="SSF49842">
    <property type="entry name" value="TNF-like"/>
    <property type="match status" value="1"/>
</dbReference>
<organism evidence="5">
    <name type="scientific">Stegastes partitus</name>
    <name type="common">bicolor damselfish</name>
    <dbReference type="NCBI Taxonomy" id="144197"/>
    <lineage>
        <taxon>Eukaryota</taxon>
        <taxon>Metazoa</taxon>
        <taxon>Chordata</taxon>
        <taxon>Craniata</taxon>
        <taxon>Vertebrata</taxon>
        <taxon>Euteleostomi</taxon>
        <taxon>Actinopterygii</taxon>
        <taxon>Neopterygii</taxon>
        <taxon>Teleostei</taxon>
        <taxon>Neoteleostei</taxon>
        <taxon>Acanthomorphata</taxon>
        <taxon>Ovalentaria</taxon>
        <taxon>Pomacentridae</taxon>
        <taxon>Stegastes</taxon>
    </lineage>
</organism>
<sequence>LTEMKCLTIPSLEKIKKTFLWNKKCFNALLLVYAANLRVLFTAVIGSYGTIGPNNVDTTLVYRRVVTNIGDAYNRNTGIFTAPVAGVYYFIFFYHAGGDCEAMLYLYRNYQLVVMTSDHISKHDTADNGGNAALLHLDKGEQVYICFAFSPVEQSQVTDFSFLLFIILQGAIVPDGKRTRPVHTSRYRVICVE</sequence>
<evidence type="ECO:0000313" key="5">
    <source>
        <dbReference type="Ensembl" id="ENSSPAP00000017017.1"/>
    </source>
</evidence>
<evidence type="ECO:0000256" key="3">
    <source>
        <dbReference type="ARBA" id="ARBA00022729"/>
    </source>
</evidence>
<dbReference type="PANTHER" id="PTHR22923:SF102">
    <property type="entry name" value="CEREBELLIN 13-RELATED"/>
    <property type="match status" value="1"/>
</dbReference>
<dbReference type="InterPro" id="IPR001073">
    <property type="entry name" value="C1q_dom"/>
</dbReference>